<proteinExistence type="predicted"/>
<dbReference type="AlphaFoldDB" id="A0AAN9Z3S1"/>
<evidence type="ECO:0000313" key="3">
    <source>
        <dbReference type="Proteomes" id="UP001378592"/>
    </source>
</evidence>
<name>A0AAN9Z3S1_9ORTH</name>
<dbReference type="Proteomes" id="UP001378592">
    <property type="component" value="Unassembled WGS sequence"/>
</dbReference>
<protein>
    <submittedName>
        <fullName evidence="2">Uncharacterized protein</fullName>
    </submittedName>
</protein>
<feature type="region of interest" description="Disordered" evidence="1">
    <location>
        <begin position="1"/>
        <end position="74"/>
    </location>
</feature>
<sequence>METGERKSGGREGRMREGSRERSTDKSRLRKREGGEEGERQMRRRERERGREREREGERKRGRERKRERERERPRVRVGYGCYRPSAARAARVARRVAPARARRRANLIDGRALAAAGGRATRRDGSMRCGRHPHPRCMLSWAGGA</sequence>
<organism evidence="2 3">
    <name type="scientific">Gryllus longicercus</name>
    <dbReference type="NCBI Taxonomy" id="2509291"/>
    <lineage>
        <taxon>Eukaryota</taxon>
        <taxon>Metazoa</taxon>
        <taxon>Ecdysozoa</taxon>
        <taxon>Arthropoda</taxon>
        <taxon>Hexapoda</taxon>
        <taxon>Insecta</taxon>
        <taxon>Pterygota</taxon>
        <taxon>Neoptera</taxon>
        <taxon>Polyneoptera</taxon>
        <taxon>Orthoptera</taxon>
        <taxon>Ensifera</taxon>
        <taxon>Gryllidea</taxon>
        <taxon>Grylloidea</taxon>
        <taxon>Gryllidae</taxon>
        <taxon>Gryllinae</taxon>
        <taxon>Gryllus</taxon>
    </lineage>
</organism>
<keyword evidence="3" id="KW-1185">Reference proteome</keyword>
<accession>A0AAN9Z3S1</accession>
<dbReference type="EMBL" id="JAZDUA010000127">
    <property type="protein sequence ID" value="KAK7867073.1"/>
    <property type="molecule type" value="Genomic_DNA"/>
</dbReference>
<evidence type="ECO:0000313" key="2">
    <source>
        <dbReference type="EMBL" id="KAK7867073.1"/>
    </source>
</evidence>
<evidence type="ECO:0000256" key="1">
    <source>
        <dbReference type="SAM" id="MobiDB-lite"/>
    </source>
</evidence>
<gene>
    <name evidence="2" type="ORF">R5R35_004011</name>
</gene>
<comment type="caution">
    <text evidence="2">The sequence shown here is derived from an EMBL/GenBank/DDBJ whole genome shotgun (WGS) entry which is preliminary data.</text>
</comment>
<reference evidence="2 3" key="1">
    <citation type="submission" date="2024-03" db="EMBL/GenBank/DDBJ databases">
        <title>The genome assembly and annotation of the cricket Gryllus longicercus Weissman &amp; Gray.</title>
        <authorList>
            <person name="Szrajer S."/>
            <person name="Gray D."/>
            <person name="Ylla G."/>
        </authorList>
    </citation>
    <scope>NUCLEOTIDE SEQUENCE [LARGE SCALE GENOMIC DNA]</scope>
    <source>
        <strain evidence="2">DAG 2021-001</strain>
        <tissue evidence="2">Whole body minus gut</tissue>
    </source>
</reference>